<dbReference type="Proteomes" id="UP000186040">
    <property type="component" value="Unassembled WGS sequence"/>
</dbReference>
<feature type="region of interest" description="Disordered" evidence="1">
    <location>
        <begin position="201"/>
        <end position="229"/>
    </location>
</feature>
<name>A0A1Q9LIF7_9PSEU</name>
<feature type="compositionally biased region" description="Gly residues" evidence="1">
    <location>
        <begin position="372"/>
        <end position="409"/>
    </location>
</feature>
<dbReference type="STRING" id="1193682.BJP25_23560"/>
<gene>
    <name evidence="2" type="ORF">BJP25_23560</name>
</gene>
<dbReference type="InterPro" id="IPR038332">
    <property type="entry name" value="PPE_sf"/>
</dbReference>
<keyword evidence="3" id="KW-1185">Reference proteome</keyword>
<comment type="caution">
    <text evidence="2">The sequence shown here is derived from an EMBL/GenBank/DDBJ whole genome shotgun (WGS) entry which is preliminary data.</text>
</comment>
<organism evidence="2 3">
    <name type="scientific">Actinokineospora bangkokensis</name>
    <dbReference type="NCBI Taxonomy" id="1193682"/>
    <lineage>
        <taxon>Bacteria</taxon>
        <taxon>Bacillati</taxon>
        <taxon>Actinomycetota</taxon>
        <taxon>Actinomycetes</taxon>
        <taxon>Pseudonocardiales</taxon>
        <taxon>Pseudonocardiaceae</taxon>
        <taxon>Actinokineospora</taxon>
    </lineage>
</organism>
<evidence type="ECO:0000313" key="3">
    <source>
        <dbReference type="Proteomes" id="UP000186040"/>
    </source>
</evidence>
<protein>
    <recommendedName>
        <fullName evidence="4">PPE family domain-containing protein</fullName>
    </recommendedName>
</protein>
<dbReference type="EMBL" id="MKQR01000018">
    <property type="protein sequence ID" value="OLR91821.1"/>
    <property type="molecule type" value="Genomic_DNA"/>
</dbReference>
<feature type="compositionally biased region" description="Gly residues" evidence="1">
    <location>
        <begin position="539"/>
        <end position="549"/>
    </location>
</feature>
<proteinExistence type="predicted"/>
<feature type="compositionally biased region" description="Low complexity" evidence="1">
    <location>
        <begin position="337"/>
        <end position="354"/>
    </location>
</feature>
<evidence type="ECO:0008006" key="4">
    <source>
        <dbReference type="Google" id="ProtNLM"/>
    </source>
</evidence>
<dbReference type="AlphaFoldDB" id="A0A1Q9LIF7"/>
<feature type="compositionally biased region" description="Gly residues" evidence="1">
    <location>
        <begin position="418"/>
        <end position="427"/>
    </location>
</feature>
<dbReference type="RefSeq" id="WP_075976226.1">
    <property type="nucleotide sequence ID" value="NZ_MKQR01000018.1"/>
</dbReference>
<dbReference type="SUPFAM" id="SSF140459">
    <property type="entry name" value="PE/PPE dimer-like"/>
    <property type="match status" value="1"/>
</dbReference>
<evidence type="ECO:0000313" key="2">
    <source>
        <dbReference type="EMBL" id="OLR91821.1"/>
    </source>
</evidence>
<reference evidence="2 3" key="1">
    <citation type="submission" date="2016-10" db="EMBL/GenBank/DDBJ databases">
        <title>The Draft Genome Sequence of Actinokineospora bangkokensis 44EHWT reveals the biosynthetic pathway of antifungal compounds Thailandins with unusual extender unit butylmalonyl-CoA.</title>
        <authorList>
            <person name="Greule A."/>
            <person name="Intra B."/>
            <person name="Flemming S."/>
            <person name="Rommel M.G."/>
            <person name="Panbangred W."/>
            <person name="Bechthold A."/>
        </authorList>
    </citation>
    <scope>NUCLEOTIDE SEQUENCE [LARGE SCALE GENOMIC DNA]</scope>
    <source>
        <strain evidence="2 3">44EHW</strain>
    </source>
</reference>
<feature type="compositionally biased region" description="Gly residues" evidence="1">
    <location>
        <begin position="440"/>
        <end position="509"/>
    </location>
</feature>
<feature type="compositionally biased region" description="Basic and acidic residues" evidence="1">
    <location>
        <begin position="550"/>
        <end position="559"/>
    </location>
</feature>
<feature type="region of interest" description="Disordered" evidence="1">
    <location>
        <begin position="334"/>
        <end position="580"/>
    </location>
</feature>
<accession>A0A1Q9LIF7</accession>
<feature type="compositionally biased region" description="Low complexity" evidence="1">
    <location>
        <begin position="243"/>
        <end position="258"/>
    </location>
</feature>
<evidence type="ECO:0000256" key="1">
    <source>
        <dbReference type="SAM" id="MobiDB-lite"/>
    </source>
</evidence>
<feature type="region of interest" description="Disordered" evidence="1">
    <location>
        <begin position="243"/>
        <end position="288"/>
    </location>
</feature>
<sequence length="595" mass="56058">MVRRGEPAITEEVNWASRSHEELYRAVHDDTDPAAAAALAGEWVDLADAIGRSTRQFAEEVRGTESGWQGESADQARRAAAELADWGQDTAATACDVARGIDAQGELAARARALMPEPVLFDWDATIAQGIAVAGPVGFYAALADLSALSARADQAHQQAVEVMTSLEAESRGVDAALPAFDRPPDRLGATDGGVKHAVLVEPSTDPASEPGRTLSPTTPTEASAVGPGGAVAERPVAVGAPAVPTRVGAPPGGAAAQPGGGGGPSGSFSGSLGLGGDPAGNRGTSAAAFGAGDLTAGAGPGSITRPSTGSAPGSAPAFDAQAFAAGLTGGAGPSGVGRSAGAQSSAGTSASGVAGIGSGPSGVGVPATGGLPAGGLGGIGSGPRGTGGLVEPGAGGLGAGGAGIGGSGRTPADLSGIGRGPSGLGSGKPTTGLPATGRAGTGLPGAGRSGAGLAGEPGGVGGGSGLGRSVGGLGAGGAGSGGVGGLGGRGAEGARGFGPTGEGAGAGAGRYQAGGAAGVPDEHAGGARGQGSRQVPPGGAGGAAGGSREGAEDLERKAPSYVEGESLFDDEDDLRLPPPVIGASFKKRATWEAQ</sequence>
<dbReference type="Gene3D" id="1.20.1260.20">
    <property type="entry name" value="PPE superfamily"/>
    <property type="match status" value="1"/>
</dbReference>
<dbReference type="OrthoDB" id="3681508at2"/>